<dbReference type="InParanoid" id="A0A066W369"/>
<dbReference type="CDD" id="cd01530">
    <property type="entry name" value="Cdc25"/>
    <property type="match status" value="1"/>
</dbReference>
<feature type="compositionally biased region" description="Low complexity" evidence="10">
    <location>
        <begin position="344"/>
        <end position="361"/>
    </location>
</feature>
<accession>A0A066W369</accession>
<keyword evidence="13" id="KW-1185">Reference proteome</keyword>
<dbReference type="InterPro" id="IPR001763">
    <property type="entry name" value="Rhodanese-like_dom"/>
</dbReference>
<dbReference type="GO" id="GO:0110032">
    <property type="term" value="P:positive regulation of G2/MI transition of meiotic cell cycle"/>
    <property type="evidence" value="ECO:0007669"/>
    <property type="project" value="TreeGrafter"/>
</dbReference>
<dbReference type="InterPro" id="IPR036873">
    <property type="entry name" value="Rhodanese-like_dom_sf"/>
</dbReference>
<dbReference type="PANTHER" id="PTHR10828:SF17">
    <property type="entry name" value="PROTEIN-TYROSINE-PHOSPHATASE"/>
    <property type="match status" value="1"/>
</dbReference>
<keyword evidence="4" id="KW-0498">Mitosis</keyword>
<evidence type="ECO:0000256" key="2">
    <source>
        <dbReference type="ARBA" id="ARBA00013064"/>
    </source>
</evidence>
<feature type="compositionally biased region" description="Polar residues" evidence="10">
    <location>
        <begin position="564"/>
        <end position="575"/>
    </location>
</feature>
<evidence type="ECO:0000256" key="9">
    <source>
        <dbReference type="ARBA" id="ARBA00067190"/>
    </source>
</evidence>
<keyword evidence="6" id="KW-0904">Protein phosphatase</keyword>
<feature type="region of interest" description="Disordered" evidence="10">
    <location>
        <begin position="125"/>
        <end position="201"/>
    </location>
</feature>
<feature type="domain" description="Rhodanese" evidence="11">
    <location>
        <begin position="865"/>
        <end position="990"/>
    </location>
</feature>
<feature type="compositionally biased region" description="Low complexity" evidence="10">
    <location>
        <begin position="633"/>
        <end position="654"/>
    </location>
</feature>
<dbReference type="GO" id="GO:0010971">
    <property type="term" value="P:positive regulation of G2/M transition of mitotic cell cycle"/>
    <property type="evidence" value="ECO:0007669"/>
    <property type="project" value="TreeGrafter"/>
</dbReference>
<dbReference type="GO" id="GO:0004725">
    <property type="term" value="F:protein tyrosine phosphatase activity"/>
    <property type="evidence" value="ECO:0007669"/>
    <property type="project" value="UniProtKB-EC"/>
</dbReference>
<dbReference type="STRING" id="1037660.A0A066W369"/>
<feature type="region of interest" description="Disordered" evidence="10">
    <location>
        <begin position="770"/>
        <end position="803"/>
    </location>
</feature>
<gene>
    <name evidence="12" type="ORF">K437DRAFT_256675</name>
</gene>
<name>A0A066W369_TILAU</name>
<sequence length="1221" mass="128490">MATLLSSPMGPSLSLSHGVFDNPPSSPTRVGDDLPPDFDESFGSSMSISASYDREAANRIKASLHNTTLSAAPRLVHGAMLPGQHGGRGGSAASPRGGMSLSAALGTSLHRKAKAEVFALAESGSGTPTSLLAKLQSPGPMEISSPPVVPLPACALSNEADRSSGGHDDTPTTSHASASPPPLPRPRHRSQEDELMSKSDRAMIAPRTLRRMASEQQASTLLTMSKLSGGNALGRLFSAELSLKDKEEPVSRSEAVSAAAAAASTSMPPPPVPSNAFSIPPIPAQPGPRRLFTRAATVGPALGGALKHPRNFHKSPNLAGAGSPLSSPEQQPPSKRRPSTLPLGAGRSQALSQSQLRAQAQTGPGTASGARAGLLKRPSIHSAFGDASGSVVAAASLRPRPGFKKNATVPASIPTSRIKGEGQGSFASAPLAQVINDTRPRTSAAKGSNFIKSRSANQRHFNNFASVQPMNLDSCIADSLGKTAEKDIFDASTDSTADRSIGWTAPPTAADSVLETAGLGDFFYDPQSPDQLPPSHEIAQLNASASQQRRLRVHSESDAEVSFESGQSASPSTARAPTFGFASGTQPQDAIFGADMFAAQTAQENVWKLQAGPRTMKTHTSRPSLLECMQGNRSAPKLSPAASSASSRRPPHLRLLPTNMNAFADSRRCQTALDPLVTTKGPFYQQKPDHEIPQTAKPGPQQRFHLLSQGTDMQVSDDSAGPREDTGMSSMLRRRSSFEFVSPSNSMTGIGGYPDDFNANGSPMPAAEAKQRFRPSMLRTPSKDDSSPLGYGQGVRRTNSRREEKVLQCSSAAALPTHGGEFMPGFGASEKEGKVLPCFTVKEDGLVRIKSDTLVDLMAGRYDDQIKGYTIVDCRFGYEHQGGKIEGAINLGSVDAVKHHFLTPGAGMHAYDNVPLRSQSGRPDASGNVRKHLLVFHCEFSCKRAPSMALALRQADRGVAHDYPNCHFPELYVLQGGYCAFFQAFPHVCNPSAYVRMDDPAHQERRSIELNGFRKQFTRHRSFTYGEANAGAGDGASGSPLAMLNGAAAAARPVPMMPIMHEVAESPLDGRHAGEPKSFAAGRHLSQARTSLRLGAPLPGGSSQRQLQAQQHLTVTAADASVLSSSDESSFDTSGFGDSPCATAGKRRPILAPGLDPAASADGGDCTAPTSVSSMGATMNIAAAASLSTSTAHAPLHHRTPGPRRPMERAGTTGNIILGRF</sequence>
<dbReference type="HOGENOM" id="CLU_302491_0_0_1"/>
<feature type="compositionally biased region" description="Low complexity" evidence="10">
    <location>
        <begin position="1124"/>
        <end position="1139"/>
    </location>
</feature>
<comment type="catalytic activity">
    <reaction evidence="8">
        <text>O-phospho-L-tyrosyl-[protein] + H2O = L-tyrosyl-[protein] + phosphate</text>
        <dbReference type="Rhea" id="RHEA:10684"/>
        <dbReference type="Rhea" id="RHEA-COMP:10136"/>
        <dbReference type="Rhea" id="RHEA-COMP:20101"/>
        <dbReference type="ChEBI" id="CHEBI:15377"/>
        <dbReference type="ChEBI" id="CHEBI:43474"/>
        <dbReference type="ChEBI" id="CHEBI:46858"/>
        <dbReference type="ChEBI" id="CHEBI:61978"/>
        <dbReference type="EC" id="3.1.3.48"/>
    </reaction>
</comment>
<dbReference type="GO" id="GO:0005634">
    <property type="term" value="C:nucleus"/>
    <property type="evidence" value="ECO:0007669"/>
    <property type="project" value="TreeGrafter"/>
</dbReference>
<comment type="similarity">
    <text evidence="1">Belongs to the MPI phosphatase family.</text>
</comment>
<dbReference type="PANTHER" id="PTHR10828">
    <property type="entry name" value="M-PHASE INDUCER PHOSPHATASE DUAL SPECIFICITY PHOSPHATASE CDC25"/>
    <property type="match status" value="1"/>
</dbReference>
<evidence type="ECO:0000256" key="7">
    <source>
        <dbReference type="ARBA" id="ARBA00023306"/>
    </source>
</evidence>
<dbReference type="PROSITE" id="PS50206">
    <property type="entry name" value="RHODANESE_3"/>
    <property type="match status" value="1"/>
</dbReference>
<comment type="caution">
    <text evidence="12">The sequence shown here is derived from an EMBL/GenBank/DDBJ whole genome shotgun (WGS) entry which is preliminary data.</text>
</comment>
<dbReference type="Pfam" id="PF00581">
    <property type="entry name" value="Rhodanese"/>
    <property type="match status" value="1"/>
</dbReference>
<dbReference type="EC" id="3.1.3.48" evidence="2"/>
<evidence type="ECO:0000313" key="13">
    <source>
        <dbReference type="Proteomes" id="UP000027361"/>
    </source>
</evidence>
<evidence type="ECO:0000256" key="10">
    <source>
        <dbReference type="SAM" id="MobiDB-lite"/>
    </source>
</evidence>
<feature type="compositionally biased region" description="Low complexity" evidence="10">
    <location>
        <begin position="323"/>
        <end position="333"/>
    </location>
</feature>
<feature type="region of interest" description="Disordered" evidence="10">
    <location>
        <begin position="546"/>
        <end position="582"/>
    </location>
</feature>
<dbReference type="GO" id="GO:0005737">
    <property type="term" value="C:cytoplasm"/>
    <property type="evidence" value="ECO:0007669"/>
    <property type="project" value="TreeGrafter"/>
</dbReference>
<reference evidence="12 13" key="1">
    <citation type="submission" date="2014-05" db="EMBL/GenBank/DDBJ databases">
        <title>Draft genome sequence of a rare smut relative, Tilletiaria anomala UBC 951.</title>
        <authorList>
            <consortium name="DOE Joint Genome Institute"/>
            <person name="Toome M."/>
            <person name="Kuo A."/>
            <person name="Henrissat B."/>
            <person name="Lipzen A."/>
            <person name="Tritt A."/>
            <person name="Yoshinaga Y."/>
            <person name="Zane M."/>
            <person name="Barry K."/>
            <person name="Grigoriev I.V."/>
            <person name="Spatafora J.W."/>
            <person name="Aimea M.C."/>
        </authorList>
    </citation>
    <scope>NUCLEOTIDE SEQUENCE [LARGE SCALE GENOMIC DNA]</scope>
    <source>
        <strain evidence="12 13">UBC 951</strain>
    </source>
</reference>
<dbReference type="Proteomes" id="UP000027361">
    <property type="component" value="Unassembled WGS sequence"/>
</dbReference>
<dbReference type="Gene3D" id="3.40.250.10">
    <property type="entry name" value="Rhodanese-like domain"/>
    <property type="match status" value="1"/>
</dbReference>
<feature type="region of interest" description="Disordered" evidence="10">
    <location>
        <begin position="302"/>
        <end position="371"/>
    </location>
</feature>
<dbReference type="OrthoDB" id="26523at2759"/>
<evidence type="ECO:0000259" key="11">
    <source>
        <dbReference type="PROSITE" id="PS50206"/>
    </source>
</evidence>
<dbReference type="RefSeq" id="XP_013243087.1">
    <property type="nucleotide sequence ID" value="XM_013387633.1"/>
</dbReference>
<evidence type="ECO:0000256" key="3">
    <source>
        <dbReference type="ARBA" id="ARBA00022618"/>
    </source>
</evidence>
<dbReference type="SMART" id="SM00450">
    <property type="entry name" value="RHOD"/>
    <property type="match status" value="1"/>
</dbReference>
<feature type="region of interest" description="Disordered" evidence="10">
    <location>
        <begin position="632"/>
        <end position="654"/>
    </location>
</feature>
<dbReference type="PRINTS" id="PR00716">
    <property type="entry name" value="MPIPHPHTASE"/>
</dbReference>
<organism evidence="12 13">
    <name type="scientific">Tilletiaria anomala (strain ATCC 24038 / CBS 436.72 / UBC 951)</name>
    <dbReference type="NCBI Taxonomy" id="1037660"/>
    <lineage>
        <taxon>Eukaryota</taxon>
        <taxon>Fungi</taxon>
        <taxon>Dikarya</taxon>
        <taxon>Basidiomycota</taxon>
        <taxon>Ustilaginomycotina</taxon>
        <taxon>Exobasidiomycetes</taxon>
        <taxon>Georgefischeriales</taxon>
        <taxon>Tilletiariaceae</taxon>
        <taxon>Tilletiaria</taxon>
    </lineage>
</organism>
<feature type="region of interest" description="Disordered" evidence="10">
    <location>
        <begin position="261"/>
        <end position="289"/>
    </location>
</feature>
<feature type="region of interest" description="Disordered" evidence="10">
    <location>
        <begin position="1124"/>
        <end position="1166"/>
    </location>
</feature>
<feature type="region of interest" description="Disordered" evidence="10">
    <location>
        <begin position="1"/>
        <end position="42"/>
    </location>
</feature>
<dbReference type="GO" id="GO:0000086">
    <property type="term" value="P:G2/M transition of mitotic cell cycle"/>
    <property type="evidence" value="ECO:0007669"/>
    <property type="project" value="TreeGrafter"/>
</dbReference>
<protein>
    <recommendedName>
        <fullName evidence="9">M-phase inducer phosphatase</fullName>
        <ecNumber evidence="2">3.1.3.48</ecNumber>
    </recommendedName>
</protein>
<keyword evidence="3" id="KW-0132">Cell division</keyword>
<evidence type="ECO:0000313" key="12">
    <source>
        <dbReference type="EMBL" id="KDN45230.1"/>
    </source>
</evidence>
<keyword evidence="7" id="KW-0131">Cell cycle</keyword>
<feature type="region of interest" description="Disordered" evidence="10">
    <location>
        <begin position="1190"/>
        <end position="1221"/>
    </location>
</feature>
<dbReference type="EMBL" id="JMSN01000044">
    <property type="protein sequence ID" value="KDN45230.1"/>
    <property type="molecule type" value="Genomic_DNA"/>
</dbReference>
<dbReference type="GO" id="GO:0051301">
    <property type="term" value="P:cell division"/>
    <property type="evidence" value="ECO:0007669"/>
    <property type="project" value="UniProtKB-KW"/>
</dbReference>
<dbReference type="GeneID" id="25264492"/>
<evidence type="ECO:0000256" key="8">
    <source>
        <dbReference type="ARBA" id="ARBA00051722"/>
    </source>
</evidence>
<feature type="compositionally biased region" description="Low complexity" evidence="10">
    <location>
        <begin position="1"/>
        <end position="16"/>
    </location>
</feature>
<feature type="compositionally biased region" description="Basic and acidic residues" evidence="10">
    <location>
        <begin position="159"/>
        <end position="170"/>
    </location>
</feature>
<feature type="compositionally biased region" description="Basic and acidic residues" evidence="10">
    <location>
        <begin position="189"/>
        <end position="201"/>
    </location>
</feature>
<dbReference type="SUPFAM" id="SSF52821">
    <property type="entry name" value="Rhodanese/Cell cycle control phosphatase"/>
    <property type="match status" value="1"/>
</dbReference>
<dbReference type="InterPro" id="IPR000751">
    <property type="entry name" value="MPI_Phosphatase"/>
</dbReference>
<keyword evidence="5" id="KW-0378">Hydrolase</keyword>
<evidence type="ECO:0000256" key="1">
    <source>
        <dbReference type="ARBA" id="ARBA00011065"/>
    </source>
</evidence>
<evidence type="ECO:0000256" key="6">
    <source>
        <dbReference type="ARBA" id="ARBA00022912"/>
    </source>
</evidence>
<dbReference type="AlphaFoldDB" id="A0A066W369"/>
<dbReference type="FunFam" id="3.40.250.10:FF:000021">
    <property type="entry name" value="M-phase inducer phosphatase cdc-25.2"/>
    <property type="match status" value="1"/>
</dbReference>
<evidence type="ECO:0000256" key="5">
    <source>
        <dbReference type="ARBA" id="ARBA00022801"/>
    </source>
</evidence>
<proteinExistence type="inferred from homology"/>
<evidence type="ECO:0000256" key="4">
    <source>
        <dbReference type="ARBA" id="ARBA00022776"/>
    </source>
</evidence>